<sequence>MAFNLSNLAKQAQTFADDVEQAKTASSSTTSSVSNSTSTTTSESSATKDISSILQNKVNSFKNDVSAISNNKFAANPQPENNGTDRPLDGVFYGKDFNDYVVNYENVLLQYDNYTWHFSLYALSPDDFKMFNKEPNWESQEYIIAESGVTSNYSITDVKITNAVPASPGLTTCYSSNTYEISVTENNSMSLYDTLIVLSNKLGYKKFGDVPLILELKFIGYKDGAPTVIPDITRKWSVRMIKVLAQASQTGSVMKYNMQLVANTRSLIDNNSWTLKEQYNCTAAYFDELCADLEDKLNEMSMRQYGYLVPLFSELSDQKFFELRVTPSLKDLYINYDSKQSSEVGKTSTGQQGSKYLSWNASTPISRIIDDVLDNCGNPADVQSVRQFVNIIPVQEYVGFDPYRNTTVYKVIFNILPYKLGDIVHEKDLEKERFNFETFFNEAKKYIDPSDNKTKIKAKTYNYHFTGLNQEILNLDLKFDQQFFVATTRNPTPIQDTKNIGGTHASTPFILDGVQYKTLPDAWEVAYDLKTKEKLGTVLTDEQKQFVKKVNESLIPLQKVGAQEEQDELNNFKVQVNREYVEDYNDNVSSEHSGTGSDTGNITTRDNLIYAVPTEAENNYTTTSASVNDNSSSEEMVRRNMRDNYYVRPFLMNLDMKVVGDPYWLGWSDYSFLKYIKQIVQDGQEISLDVDDFYYANYLDTEAYLLLNIKPVVSINDNTGILDVSTPTIFNSSFYRVNKVVSTFSNGGSFTQQLQAALVVRALKRSDSTSNSNSDTN</sequence>
<dbReference type="KEGG" id="vg:80645176"/>
<evidence type="ECO:0000256" key="1">
    <source>
        <dbReference type="SAM" id="MobiDB-lite"/>
    </source>
</evidence>
<dbReference type="EMBL" id="AB897757">
    <property type="protein sequence ID" value="BAQ02797.1"/>
    <property type="molecule type" value="Genomic_DNA"/>
</dbReference>
<feature type="compositionally biased region" description="Low complexity" evidence="1">
    <location>
        <begin position="24"/>
        <end position="47"/>
    </location>
</feature>
<dbReference type="OrthoDB" id="2709at10239"/>
<accession>A0A0A8JBM0</accession>
<evidence type="ECO:0000313" key="3">
    <source>
        <dbReference type="Proteomes" id="UP000202478"/>
    </source>
</evidence>
<dbReference type="Proteomes" id="UP000202478">
    <property type="component" value="Segment"/>
</dbReference>
<dbReference type="RefSeq" id="YP_010842991.1">
    <property type="nucleotide sequence ID" value="NC_027399.1"/>
</dbReference>
<reference evidence="2 3" key="1">
    <citation type="journal article" date="2014" name="Antimicrob. Agents Chemother.">
        <title>Identification of capsular types in carbapenem-resistant Klebsiella pneumoniae strains by wzc sequencing and implications in capsule depolymerase treatment.</title>
        <authorList>
            <person name="Pan Y.-J."/>
            <person name="Lin T.-L."/>
            <person name="Lin Y.-T."/>
            <person name="Su P.-A."/>
            <person name="Chen C.-T."/>
            <person name="Hsieh P.-F."/>
            <person name="Hsu C.-R."/>
            <person name="Chen C.-C."/>
            <person name="Hsieh Y.-C."/>
            <person name="Wang J.-T."/>
        </authorList>
    </citation>
    <scope>NUCLEOTIDE SEQUENCE [LARGE SCALE GENOMIC DNA]</scope>
</reference>
<protein>
    <submittedName>
        <fullName evidence="2">Uncharacterized protein</fullName>
    </submittedName>
</protein>
<dbReference type="GeneID" id="80645176"/>
<organismHost>
    <name type="scientific">Klebsiella</name>
    <dbReference type="NCBI Taxonomy" id="570"/>
</organismHost>
<feature type="region of interest" description="Disordered" evidence="1">
    <location>
        <begin position="17"/>
        <end position="49"/>
    </location>
</feature>
<name>A0A0A8JBM0_BPK64</name>
<keyword evidence="3" id="KW-1185">Reference proteome</keyword>
<evidence type="ECO:0000313" key="2">
    <source>
        <dbReference type="EMBL" id="BAQ02797.1"/>
    </source>
</evidence>
<organism evidence="2 3">
    <name type="scientific">Klebsiella phage K64-1</name>
    <name type="common">Bacteriophage K64-1</name>
    <dbReference type="NCBI Taxonomy" id="1439894"/>
    <lineage>
        <taxon>Viruses</taxon>
        <taxon>Duplodnaviria</taxon>
        <taxon>Heunggongvirae</taxon>
        <taxon>Uroviricota</taxon>
        <taxon>Caudoviricetes</taxon>
        <taxon>Alcyoneusvirus</taxon>
        <taxon>Alcyoneusvirus K641</taxon>
    </lineage>
</organism>
<proteinExistence type="predicted"/>